<name>A0ABP6Z5F6_9ACTN</name>
<gene>
    <name evidence="3" type="ORF">GCM10022223_13240</name>
</gene>
<feature type="chain" id="PRO_5046847564" evidence="2">
    <location>
        <begin position="35"/>
        <end position="458"/>
    </location>
</feature>
<keyword evidence="4" id="KW-1185">Reference proteome</keyword>
<sequence length="458" mass="47654">MTRRIPGGRALPSLALLMLVTLGLLGTLATTASADTRPAGAGGDENVVKVLVVPGLDRTGGRPVGLAQVAAATLGDQNRAGEIFRLNQGQRQPDGDALQNANQQLTPGWILRLPDDATGQLVQLARERADRAVEMDNGQTQGGDDTGLPAAAVLAAVGSVLLALITAAIVARGRVARWFSGLGRALDRLREPGRRRRRLAGRRSLGGSFRSDTETVRRAYGTLGTLQAVPAPPGGHPQVHALEVDHAGVTVWICADTVEPVLPAPWQNLEGTRWRMNGTGRLDTHGTGDGSACLVRVGSTDTDGMTDAVLVDLSRLDGVLSVTGDPEVSRDVIRHLLAEVAAGAPGTPVQVLGAHPALPVPAGLNQVSGPPAGTPAPRENSPVRATAVRRPVRGLVVVAGTPDRATLDELFRLCGSDGAGWTGLVAGDLATGAHWRWHAHADGDVRIPVLDLDVRVPA</sequence>
<evidence type="ECO:0000256" key="2">
    <source>
        <dbReference type="SAM" id="SignalP"/>
    </source>
</evidence>
<proteinExistence type="predicted"/>
<dbReference type="Proteomes" id="UP001501074">
    <property type="component" value="Unassembled WGS sequence"/>
</dbReference>
<feature type="transmembrane region" description="Helical" evidence="1">
    <location>
        <begin position="150"/>
        <end position="171"/>
    </location>
</feature>
<evidence type="ECO:0000313" key="3">
    <source>
        <dbReference type="EMBL" id="GAA3599159.1"/>
    </source>
</evidence>
<evidence type="ECO:0000313" key="4">
    <source>
        <dbReference type="Proteomes" id="UP001501074"/>
    </source>
</evidence>
<organism evidence="3 4">
    <name type="scientific">Kineosporia mesophila</name>
    <dbReference type="NCBI Taxonomy" id="566012"/>
    <lineage>
        <taxon>Bacteria</taxon>
        <taxon>Bacillati</taxon>
        <taxon>Actinomycetota</taxon>
        <taxon>Actinomycetes</taxon>
        <taxon>Kineosporiales</taxon>
        <taxon>Kineosporiaceae</taxon>
        <taxon>Kineosporia</taxon>
    </lineage>
</organism>
<feature type="signal peptide" evidence="2">
    <location>
        <begin position="1"/>
        <end position="34"/>
    </location>
</feature>
<dbReference type="EMBL" id="BAAAZO010000002">
    <property type="protein sequence ID" value="GAA3599159.1"/>
    <property type="molecule type" value="Genomic_DNA"/>
</dbReference>
<accession>A0ABP6Z5F6</accession>
<keyword evidence="1" id="KW-0472">Membrane</keyword>
<keyword evidence="2" id="KW-0732">Signal</keyword>
<protein>
    <submittedName>
        <fullName evidence="3">Uncharacterized protein</fullName>
    </submittedName>
</protein>
<dbReference type="RefSeq" id="WP_231489172.1">
    <property type="nucleotide sequence ID" value="NZ_BAAAZO010000002.1"/>
</dbReference>
<reference evidence="4" key="1">
    <citation type="journal article" date="2019" name="Int. J. Syst. Evol. Microbiol.">
        <title>The Global Catalogue of Microorganisms (GCM) 10K type strain sequencing project: providing services to taxonomists for standard genome sequencing and annotation.</title>
        <authorList>
            <consortium name="The Broad Institute Genomics Platform"/>
            <consortium name="The Broad Institute Genome Sequencing Center for Infectious Disease"/>
            <person name="Wu L."/>
            <person name="Ma J."/>
        </authorList>
    </citation>
    <scope>NUCLEOTIDE SEQUENCE [LARGE SCALE GENOMIC DNA]</scope>
    <source>
        <strain evidence="4">JCM 16902</strain>
    </source>
</reference>
<evidence type="ECO:0000256" key="1">
    <source>
        <dbReference type="SAM" id="Phobius"/>
    </source>
</evidence>
<keyword evidence="1" id="KW-0812">Transmembrane</keyword>
<keyword evidence="1" id="KW-1133">Transmembrane helix</keyword>
<comment type="caution">
    <text evidence="3">The sequence shown here is derived from an EMBL/GenBank/DDBJ whole genome shotgun (WGS) entry which is preliminary data.</text>
</comment>